<dbReference type="PIRSF" id="PIRSF039032">
    <property type="entry name" value="HigB-2"/>
    <property type="match status" value="1"/>
</dbReference>
<dbReference type="InterPro" id="IPR009387">
    <property type="entry name" value="HigB-2"/>
</dbReference>
<gene>
    <name evidence="1" type="ORF">H8L47_11505</name>
</gene>
<dbReference type="RefSeq" id="WP_186953722.1">
    <property type="nucleotide sequence ID" value="NZ_JACOFX010000004.1"/>
</dbReference>
<evidence type="ECO:0000313" key="2">
    <source>
        <dbReference type="Proteomes" id="UP000646911"/>
    </source>
</evidence>
<dbReference type="Pfam" id="PF06296">
    <property type="entry name" value="RelE"/>
    <property type="match status" value="1"/>
</dbReference>
<keyword evidence="2" id="KW-1185">Reference proteome</keyword>
<dbReference type="EMBL" id="JACOFX010000004">
    <property type="protein sequence ID" value="MBC3908183.1"/>
    <property type="molecule type" value="Genomic_DNA"/>
</dbReference>
<comment type="caution">
    <text evidence="1">The sequence shown here is derived from an EMBL/GenBank/DDBJ whole genome shotgun (WGS) entry which is preliminary data.</text>
</comment>
<organism evidence="1 2">
    <name type="scientific">Undibacterium umbellatum</name>
    <dbReference type="NCBI Taxonomy" id="2762300"/>
    <lineage>
        <taxon>Bacteria</taxon>
        <taxon>Pseudomonadati</taxon>
        <taxon>Pseudomonadota</taxon>
        <taxon>Betaproteobacteria</taxon>
        <taxon>Burkholderiales</taxon>
        <taxon>Oxalobacteraceae</taxon>
        <taxon>Undibacterium</taxon>
    </lineage>
</organism>
<dbReference type="Proteomes" id="UP000646911">
    <property type="component" value="Unassembled WGS sequence"/>
</dbReference>
<reference evidence="1 2" key="1">
    <citation type="submission" date="2020-08" db="EMBL/GenBank/DDBJ databases">
        <title>Novel species isolated from subtropical streams in China.</title>
        <authorList>
            <person name="Lu H."/>
        </authorList>
    </citation>
    <scope>NUCLEOTIDE SEQUENCE [LARGE SCALE GENOMIC DNA]</scope>
    <source>
        <strain evidence="1 2">NL8W</strain>
    </source>
</reference>
<protein>
    <submittedName>
        <fullName evidence="1">Type II toxin-antitoxin system RelE/ParE family toxin</fullName>
    </submittedName>
</protein>
<proteinExistence type="predicted"/>
<accession>A0ABR6Z935</accession>
<sequence>MVFVETTVFTSQLKGLLTDEEYRQLQNELVENPESGSLISGGGGIRKIRVNYGSKGKSGGARAIYYFKSANDQIYMLVIYPKSVKDNLSAAEKAILKDLAKSL</sequence>
<name>A0ABR6Z935_9BURK</name>
<evidence type="ECO:0000313" key="1">
    <source>
        <dbReference type="EMBL" id="MBC3908183.1"/>
    </source>
</evidence>